<evidence type="ECO:0000313" key="3">
    <source>
        <dbReference type="Proteomes" id="UP001556367"/>
    </source>
</evidence>
<evidence type="ECO:0000313" key="2">
    <source>
        <dbReference type="EMBL" id="KAL0957556.1"/>
    </source>
</evidence>
<protein>
    <submittedName>
        <fullName evidence="2">Uncharacterized protein</fullName>
    </submittedName>
</protein>
<evidence type="ECO:0000256" key="1">
    <source>
        <dbReference type="SAM" id="MobiDB-lite"/>
    </source>
</evidence>
<comment type="caution">
    <text evidence="2">The sequence shown here is derived from an EMBL/GenBank/DDBJ whole genome shotgun (WGS) entry which is preliminary data.</text>
</comment>
<reference evidence="3" key="1">
    <citation type="submission" date="2024-06" db="EMBL/GenBank/DDBJ databases">
        <title>Multi-omics analyses provide insights into the biosynthesis of the anticancer antibiotic pleurotin in Hohenbuehelia grisea.</title>
        <authorList>
            <person name="Weaver J.A."/>
            <person name="Alberti F."/>
        </authorList>
    </citation>
    <scope>NUCLEOTIDE SEQUENCE [LARGE SCALE GENOMIC DNA]</scope>
    <source>
        <strain evidence="3">T-177</strain>
    </source>
</reference>
<sequence length="151" mass="16519">MLNTYPREWHAPFPVPCCQTHDFPPAQRLTPPGFPYNDWADLFLTKSRLLNPPTRSNRDTVTLLHYWQWKVCHNTPTSNANPSNVHTSTANDSPTPTPAAATADPHITAHSIEHGIAGGLEDARICRVNLALPNSAATSAYASSLDNGLPE</sequence>
<dbReference type="EMBL" id="JASNQZ010000005">
    <property type="protein sequence ID" value="KAL0957556.1"/>
    <property type="molecule type" value="Genomic_DNA"/>
</dbReference>
<gene>
    <name evidence="2" type="ORF">HGRIS_001343</name>
</gene>
<feature type="compositionally biased region" description="Polar residues" evidence="1">
    <location>
        <begin position="77"/>
        <end position="86"/>
    </location>
</feature>
<keyword evidence="3" id="KW-1185">Reference proteome</keyword>
<dbReference type="Proteomes" id="UP001556367">
    <property type="component" value="Unassembled WGS sequence"/>
</dbReference>
<feature type="compositionally biased region" description="Low complexity" evidence="1">
    <location>
        <begin position="87"/>
        <end position="102"/>
    </location>
</feature>
<name>A0ABR3JP77_9AGAR</name>
<accession>A0ABR3JP77</accession>
<organism evidence="2 3">
    <name type="scientific">Hohenbuehelia grisea</name>
    <dbReference type="NCBI Taxonomy" id="104357"/>
    <lineage>
        <taxon>Eukaryota</taxon>
        <taxon>Fungi</taxon>
        <taxon>Dikarya</taxon>
        <taxon>Basidiomycota</taxon>
        <taxon>Agaricomycotina</taxon>
        <taxon>Agaricomycetes</taxon>
        <taxon>Agaricomycetidae</taxon>
        <taxon>Agaricales</taxon>
        <taxon>Pleurotineae</taxon>
        <taxon>Pleurotaceae</taxon>
        <taxon>Hohenbuehelia</taxon>
    </lineage>
</organism>
<feature type="region of interest" description="Disordered" evidence="1">
    <location>
        <begin position="77"/>
        <end position="102"/>
    </location>
</feature>
<proteinExistence type="predicted"/>